<dbReference type="Proteomes" id="UP000561045">
    <property type="component" value="Unassembled WGS sequence"/>
</dbReference>
<dbReference type="InterPro" id="IPR013976">
    <property type="entry name" value="HDOD"/>
</dbReference>
<dbReference type="Pfam" id="PF08668">
    <property type="entry name" value="HDOD"/>
    <property type="match status" value="1"/>
</dbReference>
<dbReference type="SUPFAM" id="SSF109604">
    <property type="entry name" value="HD-domain/PDEase-like"/>
    <property type="match status" value="1"/>
</dbReference>
<comment type="caution">
    <text evidence="2">The sequence shown here is derived from an EMBL/GenBank/DDBJ whole genome shotgun (WGS) entry which is preliminary data.</text>
</comment>
<gene>
    <name evidence="2" type="ORF">GGR36_003846</name>
</gene>
<dbReference type="PANTHER" id="PTHR33525:SF3">
    <property type="entry name" value="RIBONUCLEASE Y"/>
    <property type="match status" value="1"/>
</dbReference>
<reference evidence="2 3" key="1">
    <citation type="submission" date="2020-08" db="EMBL/GenBank/DDBJ databases">
        <title>Genomic Encyclopedia of Type Strains, Phase IV (KMG-IV): sequencing the most valuable type-strain genomes for metagenomic binning, comparative biology and taxonomic classification.</title>
        <authorList>
            <person name="Goeker M."/>
        </authorList>
    </citation>
    <scope>NUCLEOTIDE SEQUENCE [LARGE SCALE GENOMIC DNA]</scope>
    <source>
        <strain evidence="2 3">DSM 106739</strain>
    </source>
</reference>
<accession>A0A840BNE6</accession>
<protein>
    <submittedName>
        <fullName evidence="2">HD-like signal output (HDOD) protein</fullName>
    </submittedName>
</protein>
<dbReference type="InterPro" id="IPR052340">
    <property type="entry name" value="RNase_Y/CdgJ"/>
</dbReference>
<name>A0A840BNE6_9RHOO</name>
<dbReference type="RefSeq" id="WP_183636702.1">
    <property type="nucleotide sequence ID" value="NZ_BAABLE010000009.1"/>
</dbReference>
<evidence type="ECO:0000313" key="3">
    <source>
        <dbReference type="Proteomes" id="UP000561045"/>
    </source>
</evidence>
<proteinExistence type="predicted"/>
<dbReference type="Gene3D" id="1.10.3210.10">
    <property type="entry name" value="Hypothetical protein af1432"/>
    <property type="match status" value="1"/>
</dbReference>
<sequence>MENAQSQRQKLGAEIERELADGNLSFPTFLEVSHKIKKVLEREDAGLDTLVPLIQLEPVLSARVVGLANSVLYGGSGSTVKDVKNAVMRIGLAAVRTLALVVATSQLAQGERLGAARRYATLLWDHSMDVAGWSYAISATFRTVKPDEALLAGMLHDIGQFYLLGKAADYPELLDSEHELSDLLLCWHKPVGEAVLTALGMSPELSEAVNDRELYGSMWPPANLPDILMVANLLADTPNPLTLMSDGARESMRKLVAHGIPDDVLDQLHLDAAEERRRALTALAG</sequence>
<feature type="domain" description="HDOD" evidence="1">
    <location>
        <begin position="26"/>
        <end position="215"/>
    </location>
</feature>
<dbReference type="AlphaFoldDB" id="A0A840BNE6"/>
<evidence type="ECO:0000313" key="2">
    <source>
        <dbReference type="EMBL" id="MBB4014500.1"/>
    </source>
</evidence>
<dbReference type="PANTHER" id="PTHR33525">
    <property type="match status" value="1"/>
</dbReference>
<evidence type="ECO:0000259" key="1">
    <source>
        <dbReference type="PROSITE" id="PS51833"/>
    </source>
</evidence>
<organism evidence="2 3">
    <name type="scientific">Niveibacterium umoris</name>
    <dbReference type="NCBI Taxonomy" id="1193620"/>
    <lineage>
        <taxon>Bacteria</taxon>
        <taxon>Pseudomonadati</taxon>
        <taxon>Pseudomonadota</taxon>
        <taxon>Betaproteobacteria</taxon>
        <taxon>Rhodocyclales</taxon>
        <taxon>Rhodocyclaceae</taxon>
        <taxon>Niveibacterium</taxon>
    </lineage>
</organism>
<dbReference type="PROSITE" id="PS51833">
    <property type="entry name" value="HDOD"/>
    <property type="match status" value="1"/>
</dbReference>
<keyword evidence="3" id="KW-1185">Reference proteome</keyword>
<dbReference type="EMBL" id="JACIET010000002">
    <property type="protein sequence ID" value="MBB4014500.1"/>
    <property type="molecule type" value="Genomic_DNA"/>
</dbReference>